<feature type="region of interest" description="Disordered" evidence="1">
    <location>
        <begin position="84"/>
        <end position="163"/>
    </location>
</feature>
<gene>
    <name evidence="2" type="ORF">M5D96_003413</name>
</gene>
<feature type="non-terminal residue" evidence="2">
    <location>
        <position position="1039"/>
    </location>
</feature>
<evidence type="ECO:0000313" key="2">
    <source>
        <dbReference type="EMBL" id="KAI8042111.1"/>
    </source>
</evidence>
<dbReference type="EMBL" id="JAMKOV010000002">
    <property type="protein sequence ID" value="KAI8042111.1"/>
    <property type="molecule type" value="Genomic_DNA"/>
</dbReference>
<feature type="compositionally biased region" description="Polar residues" evidence="1">
    <location>
        <begin position="367"/>
        <end position="376"/>
    </location>
</feature>
<keyword evidence="3" id="KW-1185">Reference proteome</keyword>
<name>A0A9Q0BS35_9MUSC</name>
<comment type="caution">
    <text evidence="2">The sequence shown here is derived from an EMBL/GenBank/DDBJ whole genome shotgun (WGS) entry which is preliminary data.</text>
</comment>
<reference evidence="2" key="1">
    <citation type="journal article" date="2023" name="Genome Biol. Evol.">
        <title>Long-read-based Genome Assembly of Drosophila gunungcola Reveals Fewer Chemosensory Genes in Flower-breeding Species.</title>
        <authorList>
            <person name="Negi A."/>
            <person name="Liao B.Y."/>
            <person name="Yeh S.D."/>
        </authorList>
    </citation>
    <scope>NUCLEOTIDE SEQUENCE</scope>
    <source>
        <strain evidence="2">Sukarami</strain>
    </source>
</reference>
<feature type="region of interest" description="Disordered" evidence="1">
    <location>
        <begin position="971"/>
        <end position="1039"/>
    </location>
</feature>
<organism evidence="2 3">
    <name type="scientific">Drosophila gunungcola</name>
    <name type="common">fruit fly</name>
    <dbReference type="NCBI Taxonomy" id="103775"/>
    <lineage>
        <taxon>Eukaryota</taxon>
        <taxon>Metazoa</taxon>
        <taxon>Ecdysozoa</taxon>
        <taxon>Arthropoda</taxon>
        <taxon>Hexapoda</taxon>
        <taxon>Insecta</taxon>
        <taxon>Pterygota</taxon>
        <taxon>Neoptera</taxon>
        <taxon>Endopterygota</taxon>
        <taxon>Diptera</taxon>
        <taxon>Brachycera</taxon>
        <taxon>Muscomorpha</taxon>
        <taxon>Ephydroidea</taxon>
        <taxon>Drosophilidae</taxon>
        <taxon>Drosophila</taxon>
        <taxon>Sophophora</taxon>
    </lineage>
</organism>
<feature type="compositionally biased region" description="Polar residues" evidence="1">
    <location>
        <begin position="1017"/>
        <end position="1039"/>
    </location>
</feature>
<evidence type="ECO:0008006" key="4">
    <source>
        <dbReference type="Google" id="ProtNLM"/>
    </source>
</evidence>
<protein>
    <recommendedName>
        <fullName evidence="4">Protein deadlock</fullName>
    </recommendedName>
</protein>
<feature type="compositionally biased region" description="Basic and acidic residues" evidence="1">
    <location>
        <begin position="154"/>
        <end position="163"/>
    </location>
</feature>
<feature type="region of interest" description="Disordered" evidence="1">
    <location>
        <begin position="321"/>
        <end position="467"/>
    </location>
</feature>
<dbReference type="AlphaFoldDB" id="A0A9Q0BS35"/>
<sequence>GHLVTLKRTANLQTRVHRNETSSESLKTENTMRMRDKRSCWQQILTILHTDSFPPAEWEEIYKNFLESFHNPYCIRSNIRQDAKVNNPNGRRKSIVCSAPPKTPTVPAKDRRASRSSTASSKHQHLYESQDVSVWKPNKRRESSASGSTSKSTSRRDSCASRDEHYLNSTNQWDSGAFQAPKRRNSCFPTRGPAVVLTKQKDSASFNKRRNTCTFAHNPQFTIPDPVEVRESLVNPLSEASSDDLDEHIPLSQLFKNKVNKPKPVALDASIKREPPAEHFTPDPPPVKRKRGRPSLHEKAQQLARLEAEQALREPRIQEEFKAPTQQNASPQLVHKTPPIHVKTSTHEKTIQIPQKSSGKQPGKSRLQGTKPNAYNSPPPKKRTISNVGVKAISSETLPMPAHMPPTPINLKCSAKDDRPRKNVSRKNSQSNRRHSHLDEHNYNKSSFGCKPQRRKLHVPDKSDTISGDQLVDDAMELTSPVGGGEASAHGFLPKDDNDVAHEVELFDTPMDLFREGEEIERCLENFNNKTPSEIDHQLAHTTEFFEKLPNLSATEENKSDLVGIFMGEHEELDYEEDDDDDVLSVAASWDGLKDEIIPEPKPNEKLKAATALPELKPIEQPKAVEQNLNTCLKSLEAVVEPKAQKVQNTKPFRIPKLNAEELKTQPSVMRSLYEQEELDKKKKTPVPAPSVELPVAAFSHKQREEATASRRAKEPVPVFAPPYRVPSQAVPMVSATIQPCMPAFPPKQQDNSWIRVVFGVQCMQSVDDKCRAFNCDHSLSSSGEVQSRLIRMDEETLVNMYRNALRCRLLFQTFFTSFVDVFELRQLRERLLNMLADCRLHRGISAPLVAHAYGALYKFGLQKEAVACIMEQLWLPRKAHKFRDLTLMILRIVSSANWEAYYDELVELDKDFKFTLPLENLITILQSSVQQGDKFVKAASLILLQPNAMCKNETIMSFLTSTSKCYKQNEHASSNLRPQGADYGPPSLIAAPSTGQQQHPPFRRQSAVHSFRDPPISTNSFHSSSEYPNSLSKQRQRM</sequence>
<evidence type="ECO:0000256" key="1">
    <source>
        <dbReference type="SAM" id="MobiDB-lite"/>
    </source>
</evidence>
<feature type="compositionally biased region" description="Basic and acidic residues" evidence="1">
    <location>
        <begin position="270"/>
        <end position="281"/>
    </location>
</feature>
<feature type="region of interest" description="Disordered" evidence="1">
    <location>
        <begin position="270"/>
        <end position="301"/>
    </location>
</feature>
<evidence type="ECO:0000313" key="3">
    <source>
        <dbReference type="Proteomes" id="UP001059596"/>
    </source>
</evidence>
<dbReference type="Proteomes" id="UP001059596">
    <property type="component" value="Unassembled WGS sequence"/>
</dbReference>
<proteinExistence type="predicted"/>
<accession>A0A9Q0BS35</accession>